<keyword evidence="3" id="KW-1185">Reference proteome</keyword>
<reference evidence="2 3" key="1">
    <citation type="submission" date="2016-10" db="EMBL/GenBank/DDBJ databases">
        <authorList>
            <person name="de Groot N.N."/>
        </authorList>
    </citation>
    <scope>NUCLEOTIDE SEQUENCE [LARGE SCALE GENOMIC DNA]</scope>
    <source>
        <strain evidence="2 3">DSM 21800</strain>
    </source>
</reference>
<gene>
    <name evidence="2" type="ORF">SAMN04489812_0306</name>
</gene>
<dbReference type="EMBL" id="LT629772">
    <property type="protein sequence ID" value="SDR91743.1"/>
    <property type="molecule type" value="Genomic_DNA"/>
</dbReference>
<evidence type="ECO:0000256" key="1">
    <source>
        <dbReference type="SAM" id="Phobius"/>
    </source>
</evidence>
<keyword evidence="1" id="KW-1133">Transmembrane helix</keyword>
<protein>
    <recommendedName>
        <fullName evidence="4">Transmembrane protein</fullName>
    </recommendedName>
</protein>
<name>A0A1H1MY25_9ACTN</name>
<sequence length="125" mass="12808">MGEMDLHPQPPVRRSAGGWDVLAILLAIVAGCVTAVRFLRHSLAVATAAHPCTGACAEGRGMVLVLPTGLVFAGCVAVGIVVSVRCLARIEPSWHWAAALLLPLACGVLGYAVATGLAEAVGRMI</sequence>
<organism evidence="2 3">
    <name type="scientific">Microlunatus soli</name>
    <dbReference type="NCBI Taxonomy" id="630515"/>
    <lineage>
        <taxon>Bacteria</taxon>
        <taxon>Bacillati</taxon>
        <taxon>Actinomycetota</taxon>
        <taxon>Actinomycetes</taxon>
        <taxon>Propionibacteriales</taxon>
        <taxon>Propionibacteriaceae</taxon>
        <taxon>Microlunatus</taxon>
    </lineage>
</organism>
<feature type="transmembrane region" description="Helical" evidence="1">
    <location>
        <begin position="94"/>
        <end position="114"/>
    </location>
</feature>
<evidence type="ECO:0000313" key="3">
    <source>
        <dbReference type="Proteomes" id="UP000199103"/>
    </source>
</evidence>
<keyword evidence="1" id="KW-0812">Transmembrane</keyword>
<proteinExistence type="predicted"/>
<feature type="transmembrane region" description="Helical" evidence="1">
    <location>
        <begin position="59"/>
        <end position="82"/>
    </location>
</feature>
<dbReference type="AlphaFoldDB" id="A0A1H1MY25"/>
<keyword evidence="1" id="KW-0472">Membrane</keyword>
<accession>A0A1H1MY25</accession>
<dbReference type="Proteomes" id="UP000199103">
    <property type="component" value="Chromosome I"/>
</dbReference>
<feature type="transmembrane region" description="Helical" evidence="1">
    <location>
        <begin position="21"/>
        <end position="39"/>
    </location>
</feature>
<evidence type="ECO:0000313" key="2">
    <source>
        <dbReference type="EMBL" id="SDR91743.1"/>
    </source>
</evidence>
<evidence type="ECO:0008006" key="4">
    <source>
        <dbReference type="Google" id="ProtNLM"/>
    </source>
</evidence>